<dbReference type="Proteomes" id="UP001549366">
    <property type="component" value="Unassembled WGS sequence"/>
</dbReference>
<dbReference type="EMBL" id="JBEWTB010000003">
    <property type="protein sequence ID" value="MET4759579.1"/>
    <property type="molecule type" value="Genomic_DNA"/>
</dbReference>
<evidence type="ECO:0000313" key="1">
    <source>
        <dbReference type="EMBL" id="MET4759579.1"/>
    </source>
</evidence>
<organism evidence="1 2">
    <name type="scientific">Endozoicomonas lisbonensis</name>
    <dbReference type="NCBI Taxonomy" id="3120522"/>
    <lineage>
        <taxon>Bacteria</taxon>
        <taxon>Pseudomonadati</taxon>
        <taxon>Pseudomonadota</taxon>
        <taxon>Gammaproteobacteria</taxon>
        <taxon>Oceanospirillales</taxon>
        <taxon>Endozoicomonadaceae</taxon>
        <taxon>Endozoicomonas</taxon>
    </lineage>
</organism>
<dbReference type="RefSeq" id="WP_354011446.1">
    <property type="nucleotide sequence ID" value="NZ_JBEWTA010000002.1"/>
</dbReference>
<comment type="caution">
    <text evidence="1">The sequence shown here is derived from an EMBL/GenBank/DDBJ whole genome shotgun (WGS) entry which is preliminary data.</text>
</comment>
<evidence type="ECO:0000313" key="2">
    <source>
        <dbReference type="Proteomes" id="UP001549366"/>
    </source>
</evidence>
<evidence type="ECO:0008006" key="3">
    <source>
        <dbReference type="Google" id="ProtNLM"/>
    </source>
</evidence>
<sequence length="194" mass="22016">MALGVSTARKDLNRLRCDMVNTAIKTRFQQQWQWELVFHGSSNANDDANPPKDLSIYVKDITYGALEVETETKNVGAGVITMPVRSMPVELSMTVRDNQDRRVYNWMAAWIAKVINGSGHSPANGRATVNLESNYLRKCTRYQLIEENGQITHKKDDAREWEIFPTLVGDITESYEADGGLLEFPVRFVQKFSV</sequence>
<reference evidence="1 2" key="1">
    <citation type="submission" date="2024-06" db="EMBL/GenBank/DDBJ databases">
        <title>Genomic Encyclopedia of Type Strains, Phase V (KMG-V): Genome sequencing to study the core and pangenomes of soil and plant-associated prokaryotes.</title>
        <authorList>
            <person name="Whitman W."/>
        </authorList>
    </citation>
    <scope>NUCLEOTIDE SEQUENCE [LARGE SCALE GENOMIC DNA]</scope>
    <source>
        <strain evidence="1 2">NE40</strain>
    </source>
</reference>
<keyword evidence="2" id="KW-1185">Reference proteome</keyword>
<name>A0ABV2SP89_9GAMM</name>
<proteinExistence type="predicted"/>
<accession>A0ABV2SP89</accession>
<gene>
    <name evidence="1" type="ORF">V5J35_004898</name>
</gene>
<protein>
    <recommendedName>
        <fullName evidence="3">Tail tube protein</fullName>
    </recommendedName>
</protein>